<accession>A0A1W0A3M7</accession>
<feature type="transmembrane region" description="Helical" evidence="1">
    <location>
        <begin position="1271"/>
        <end position="1293"/>
    </location>
</feature>
<feature type="transmembrane region" description="Helical" evidence="1">
    <location>
        <begin position="439"/>
        <end position="461"/>
    </location>
</feature>
<evidence type="ECO:0000313" key="3">
    <source>
        <dbReference type="Proteomes" id="UP000243217"/>
    </source>
</evidence>
<comment type="caution">
    <text evidence="2">The sequence shown here is derived from an EMBL/GenBank/DDBJ whole genome shotgun (WGS) entry which is preliminary data.</text>
</comment>
<name>A0A1W0A3M7_9STRA</name>
<gene>
    <name evidence="2" type="ORF">THRCLA_02913</name>
</gene>
<feature type="transmembrane region" description="Helical" evidence="1">
    <location>
        <begin position="1004"/>
        <end position="1030"/>
    </location>
</feature>
<keyword evidence="1" id="KW-0472">Membrane</keyword>
<feature type="transmembrane region" description="Helical" evidence="1">
    <location>
        <begin position="1977"/>
        <end position="1998"/>
    </location>
</feature>
<organism evidence="2 3">
    <name type="scientific">Thraustotheca clavata</name>
    <dbReference type="NCBI Taxonomy" id="74557"/>
    <lineage>
        <taxon>Eukaryota</taxon>
        <taxon>Sar</taxon>
        <taxon>Stramenopiles</taxon>
        <taxon>Oomycota</taxon>
        <taxon>Saprolegniomycetes</taxon>
        <taxon>Saprolegniales</taxon>
        <taxon>Achlyaceae</taxon>
        <taxon>Thraustotheca</taxon>
    </lineage>
</organism>
<keyword evidence="1" id="KW-0812">Transmembrane</keyword>
<feature type="non-terminal residue" evidence="2">
    <location>
        <position position="1"/>
    </location>
</feature>
<dbReference type="Proteomes" id="UP000243217">
    <property type="component" value="Unassembled WGS sequence"/>
</dbReference>
<feature type="transmembrane region" description="Helical" evidence="1">
    <location>
        <begin position="1118"/>
        <end position="1137"/>
    </location>
</feature>
<sequence>AYTYPPFFQTQNHVIFAAIFSNVKESNNISKLCEQSLYNFGSCEQGINYILRLFQNFSPLPIYTKWATQLYDIIYSLDIQWMQFTKDNSSSTITLNHTPVLNPLDSEFDFFAWQLLYHWIIGNSEVVSFQGDNGILTLLSNPLSKYEQPIDPSQLSTVFALFAQRGVEYVTFVMMAVASLTFLRGRVEGLNMFELSRVGGIVWIGRPLVLLRSLTALCLLSTASVELKYQNEINYFANVTDVWYRTCLAANELTWLVGILNDIFIIYTKEWTLKYATINSTLVWFISACFAMLLPVEPKITIQPECQVDTLDFQIECNVGDITIGSLARLIHLTLIVIFSNLLCYTVVRCFFRNSNNIVSTSLLLSGGARYLFEQKQWIVDEIYYLDTASAVLNGVLSFRYDSKWYVFDVKTWRMYKLKELQSQSQKHPKALHGYNSGYFTAVLALVWLWFSIATSIWYLLRCGPFFANNLLWPDYNSSGYQTFLVDCFNELLEAPNKSSLSLFAMEQSYSSPSITPKLHPTYPMALISVKLTSLEHAILSIRNSTPSELIWLPMNYCWVDFNRRWELAHTTKRQERCSNRYSSNGAVFMETMLRNTNWTDLIRTEQQLWDLALFDVIRQNTLGTHWLEKTSTANATVEMEVLYWSSFNISKYQLQWQDYFFPGLDETITITNAIGISVPVIVKSTPSRRNEAKAVSFSTCFGFDLWSVAVYCNVSLLRESPYYFIGRSCDGVKIESYEDLSYLANAQGKYINQTGLLHERLGPYLSSDLWIIAVPEHLASLVNGLLSKFYNGLIEDSQMATAYDLIQPLTASPTPPAWGKNYLYYGGSPLCLSGSAQSFAQTSISFDDSCLYQKPISFTLPPSSVALALLLTRKTCALDSICDLDKNPSCRTTLNIADELLSTFFLPLFNKTVAEIAVTELNVGLIQFATDLTQKNWTLLHQPLLDVSPWAFYGWAMLLDWVKGTREVIAIEGDNGSLALISEAYSTASMTLSQGSLTNASIVVYYALIYFTTVIILLGVVCTLGLYQCRHSNIFFFNRLVGSTWIGRPIMFLRGATAVVLLSSAPINLSFTRTITKFDLSHRSILDTIILSNEATWIAVVAHELILPFTSNQARQVGHISVCLTFIMCITIDTIFPVEIITQVDYHCRTVEMIIQLYCTSGTIEIGSYSRILLLLQLQCGIVLIVALVERKINSSYKIYDFEIMSISGLGRAFLLPPIDRVSGILAGILPWSHLQAFDVILWSFITLKSSQAICVHQTIHKLQKRRGTMVMKVLLGTIYVCLAIVGSISYLQMLQINLPNDLVWKNFNITGVHVFLANWFLESFPFYNTSSTFQLNDKSVNYVGLFNLTNPIIPFNGHIGANKQYTELTSIRSAIVALRKLDACEAPWLSTQYCYLDFEQKWEVANSVRRQERCKTMVSNGAVYLESVLRNVDWERWMYCWGDEFDIGFGNELRRSISGKHFLQSLDNMVPLDEEHNFWKYFNITSYILQWQNYKYLGSINTYTITSPTGASYPFVLASTRGAYRWNHQTSLKMYWTFGNDLKSILTNTTLIGGKSLLRSSSSFAFANVSLQDIYLHSTSYIPSPWQSNYAALEKSFGPFGSFDMNYIGVPRQVQEVAREFINFVREISQEDFGLYFNISDTYLLLPVPKKWMKEDVLTIGGSVLCPIQASEYETQIAWSLYPSFSYDMSCDPSTLFTSPYLFTSRNHAIFSAIFSNVGEVKNLSEVCIPVWYEQEMCEQLINSTIQLLRKHSPQFLYSSRAALLYDSVYELNIEWVQFVKENTSAHTTIYRTLILDPADTSFDFFGWQLLYDWIIGDSEVVSFQGDNGNLTLLSNTLNKYKQPVDISQLPTVFALFAQRGVQYVTIVIIAVASTAFLYIILSRGHVEGFNMLELSRIGGITWIGRPLVLLRSLTALCLLSTNTVDLKVQNGFSQFYHAPESWYKTCLAANEVTWLVGIVNDVCIIYTKEWTIKYATFNSILVWIISACLATLSPIQAKITINPHCQIDTLDFQITCNVGDVAIGSYNRLLILGGTVVLCHCLCYKVSRYLWPSSDNKTSSSPLLSGAARFLFVQEGWTVNNIYYMDTATAVLNGLLSYRYQFKWYVFDVKTWRVHILDQQYSDGDIDLKVYWSIPLHG</sequence>
<keyword evidence="3" id="KW-1185">Reference proteome</keyword>
<feature type="transmembrane region" description="Helical" evidence="1">
    <location>
        <begin position="1863"/>
        <end position="1884"/>
    </location>
</feature>
<reference evidence="2 3" key="1">
    <citation type="journal article" date="2014" name="Genome Biol. Evol.">
        <title>The secreted proteins of Achlya hypogyna and Thraustotheca clavata identify the ancestral oomycete secretome and reveal gene acquisitions by horizontal gene transfer.</title>
        <authorList>
            <person name="Misner I."/>
            <person name="Blouin N."/>
            <person name="Leonard G."/>
            <person name="Richards T.A."/>
            <person name="Lane C.E."/>
        </authorList>
    </citation>
    <scope>NUCLEOTIDE SEQUENCE [LARGE SCALE GENOMIC DNA]</scope>
    <source>
        <strain evidence="2 3">ATCC 34112</strain>
    </source>
</reference>
<dbReference type="EMBL" id="JNBS01000536">
    <property type="protein sequence ID" value="OQS04884.1"/>
    <property type="molecule type" value="Genomic_DNA"/>
</dbReference>
<protein>
    <submittedName>
        <fullName evidence="2">Uncharacterized protein</fullName>
    </submittedName>
</protein>
<keyword evidence="1" id="KW-1133">Transmembrane helix</keyword>
<feature type="transmembrane region" description="Helical" evidence="1">
    <location>
        <begin position="330"/>
        <end position="352"/>
    </location>
</feature>
<proteinExistence type="predicted"/>
<feature type="transmembrane region" description="Helical" evidence="1">
    <location>
        <begin position="1173"/>
        <end position="1190"/>
    </location>
</feature>
<feature type="non-terminal residue" evidence="2">
    <location>
        <position position="2141"/>
    </location>
</feature>
<evidence type="ECO:0000256" key="1">
    <source>
        <dbReference type="SAM" id="Phobius"/>
    </source>
</evidence>
<evidence type="ECO:0000313" key="2">
    <source>
        <dbReference type="EMBL" id="OQS04884.1"/>
    </source>
</evidence>